<dbReference type="Gene3D" id="3.10.129.10">
    <property type="entry name" value="Hotdog Thioesterase"/>
    <property type="match status" value="1"/>
</dbReference>
<dbReference type="RefSeq" id="WP_089958958.1">
    <property type="nucleotide sequence ID" value="NZ_FNAV01000006.1"/>
</dbReference>
<dbReference type="SUPFAM" id="SSF54637">
    <property type="entry name" value="Thioesterase/thiol ester dehydrase-isomerase"/>
    <property type="match status" value="1"/>
</dbReference>
<dbReference type="PANTHER" id="PTHR31793">
    <property type="entry name" value="4-HYDROXYBENZOYL-COA THIOESTERASE FAMILY MEMBER"/>
    <property type="match status" value="1"/>
</dbReference>
<protein>
    <submittedName>
        <fullName evidence="3">Acyl-CoA thioester hydrolase</fullName>
    </submittedName>
</protein>
<dbReference type="Proteomes" id="UP000198994">
    <property type="component" value="Unassembled WGS sequence"/>
</dbReference>
<dbReference type="GO" id="GO:0047617">
    <property type="term" value="F:fatty acyl-CoA hydrolase activity"/>
    <property type="evidence" value="ECO:0007669"/>
    <property type="project" value="TreeGrafter"/>
</dbReference>
<dbReference type="EMBL" id="FNAV01000006">
    <property type="protein sequence ID" value="SDE70365.1"/>
    <property type="molecule type" value="Genomic_DNA"/>
</dbReference>
<dbReference type="AlphaFoldDB" id="A0A1G7F490"/>
<dbReference type="CDD" id="cd00586">
    <property type="entry name" value="4HBT"/>
    <property type="match status" value="1"/>
</dbReference>
<evidence type="ECO:0000256" key="2">
    <source>
        <dbReference type="ARBA" id="ARBA00022801"/>
    </source>
</evidence>
<name>A0A1G7F490_9RHOB</name>
<dbReference type="STRING" id="282683.SAMN04488105_106237"/>
<dbReference type="PANTHER" id="PTHR31793:SF27">
    <property type="entry name" value="NOVEL THIOESTERASE SUPERFAMILY DOMAIN AND SAPOSIN A-TYPE DOMAIN CONTAINING PROTEIN (0610012H03RIK)"/>
    <property type="match status" value="1"/>
</dbReference>
<dbReference type="Pfam" id="PF13279">
    <property type="entry name" value="4HBT_2"/>
    <property type="match status" value="1"/>
</dbReference>
<dbReference type="InterPro" id="IPR029069">
    <property type="entry name" value="HotDog_dom_sf"/>
</dbReference>
<keyword evidence="4" id="KW-1185">Reference proteome</keyword>
<dbReference type="InterPro" id="IPR050563">
    <property type="entry name" value="4-hydroxybenzoyl-CoA_TE"/>
</dbReference>
<comment type="similarity">
    <text evidence="1">Belongs to the 4-hydroxybenzoyl-CoA thioesterase family.</text>
</comment>
<organism evidence="3 4">
    <name type="scientific">Salipiger thiooxidans</name>
    <dbReference type="NCBI Taxonomy" id="282683"/>
    <lineage>
        <taxon>Bacteria</taxon>
        <taxon>Pseudomonadati</taxon>
        <taxon>Pseudomonadota</taxon>
        <taxon>Alphaproteobacteria</taxon>
        <taxon>Rhodobacterales</taxon>
        <taxon>Roseobacteraceae</taxon>
        <taxon>Salipiger</taxon>
    </lineage>
</organism>
<accession>A0A1G7F490</accession>
<proteinExistence type="inferred from homology"/>
<evidence type="ECO:0000256" key="1">
    <source>
        <dbReference type="ARBA" id="ARBA00005953"/>
    </source>
</evidence>
<sequence>MTRRPPQPRSAYHAFREIQTRWKDNDTYGHINNVTYLSYFDTVVSLWQIEQGMEIAQEGGLRFLVVESGATYHAEARFPDVLHAGIRVGRLGTSSVRFEIGIFRNDEDIACVEGFFVHVAVDPDTRPTPIPDTARARLEAIMVKG</sequence>
<dbReference type="OrthoDB" id="9799036at2"/>
<keyword evidence="2 3" id="KW-0378">Hydrolase</keyword>
<evidence type="ECO:0000313" key="4">
    <source>
        <dbReference type="Proteomes" id="UP000198994"/>
    </source>
</evidence>
<gene>
    <name evidence="3" type="ORF">SAMN04488105_106237</name>
</gene>
<evidence type="ECO:0000313" key="3">
    <source>
        <dbReference type="EMBL" id="SDE70365.1"/>
    </source>
</evidence>
<reference evidence="4" key="1">
    <citation type="submission" date="2016-10" db="EMBL/GenBank/DDBJ databases">
        <authorList>
            <person name="Varghese N."/>
            <person name="Submissions S."/>
        </authorList>
    </citation>
    <scope>NUCLEOTIDE SEQUENCE [LARGE SCALE GENOMIC DNA]</scope>
    <source>
        <strain evidence="4">DSM 10146</strain>
    </source>
</reference>